<evidence type="ECO:0000313" key="1">
    <source>
        <dbReference type="EMBL" id="KAJ3017929.1"/>
    </source>
</evidence>
<dbReference type="EMBL" id="JANSHE010000060">
    <property type="protein sequence ID" value="KAJ3017929.1"/>
    <property type="molecule type" value="Genomic_DNA"/>
</dbReference>
<keyword evidence="2" id="KW-1185">Reference proteome</keyword>
<protein>
    <submittedName>
        <fullName evidence="1">Uncharacterized protein</fullName>
    </submittedName>
</protein>
<dbReference type="Proteomes" id="UP001144978">
    <property type="component" value="Unassembled WGS sequence"/>
</dbReference>
<gene>
    <name evidence="1" type="ORF">NUW54_g462</name>
</gene>
<sequence length="104" mass="11387">MREPLVAICGAHHLPLAEIVNVLVQPSMGLHALARRNRGASAVSRERRNVLRVFLLAMQSTLENLDRRSVDVRNEVAALARAQVLQQLTVMEGRANGIAQKVGS</sequence>
<organism evidence="1 2">
    <name type="scientific">Trametes sanguinea</name>
    <dbReference type="NCBI Taxonomy" id="158606"/>
    <lineage>
        <taxon>Eukaryota</taxon>
        <taxon>Fungi</taxon>
        <taxon>Dikarya</taxon>
        <taxon>Basidiomycota</taxon>
        <taxon>Agaricomycotina</taxon>
        <taxon>Agaricomycetes</taxon>
        <taxon>Polyporales</taxon>
        <taxon>Polyporaceae</taxon>
        <taxon>Trametes</taxon>
    </lineage>
</organism>
<evidence type="ECO:0000313" key="2">
    <source>
        <dbReference type="Proteomes" id="UP001144978"/>
    </source>
</evidence>
<accession>A0ACC1QAY5</accession>
<reference evidence="1" key="1">
    <citation type="submission" date="2022-08" db="EMBL/GenBank/DDBJ databases">
        <title>Genome Sequence of Pycnoporus sanguineus.</title>
        <authorList>
            <person name="Buettner E."/>
        </authorList>
    </citation>
    <scope>NUCLEOTIDE SEQUENCE</scope>
    <source>
        <strain evidence="1">CG-C14</strain>
    </source>
</reference>
<name>A0ACC1QAY5_9APHY</name>
<proteinExistence type="predicted"/>
<comment type="caution">
    <text evidence="1">The sequence shown here is derived from an EMBL/GenBank/DDBJ whole genome shotgun (WGS) entry which is preliminary data.</text>
</comment>